<evidence type="ECO:0000313" key="10">
    <source>
        <dbReference type="Proteomes" id="UP000267251"/>
    </source>
</evidence>
<evidence type="ECO:0000256" key="4">
    <source>
        <dbReference type="ARBA" id="ARBA00022832"/>
    </source>
</evidence>
<evidence type="ECO:0000256" key="3">
    <source>
        <dbReference type="ARBA" id="ARBA00022741"/>
    </source>
</evidence>
<dbReference type="InterPro" id="IPR045311">
    <property type="entry name" value="LC-FACS_euk"/>
</dbReference>
<dbReference type="GO" id="GO:0016020">
    <property type="term" value="C:membrane"/>
    <property type="evidence" value="ECO:0007669"/>
    <property type="project" value="TreeGrafter"/>
</dbReference>
<dbReference type="CDD" id="cd05927">
    <property type="entry name" value="LC-FACS_euk"/>
    <property type="match status" value="1"/>
</dbReference>
<keyword evidence="4 7" id="KW-0276">Fatty acid metabolism</keyword>
<dbReference type="GO" id="GO:0005524">
    <property type="term" value="F:ATP binding"/>
    <property type="evidence" value="ECO:0007669"/>
    <property type="project" value="UniProtKB-KW"/>
</dbReference>
<dbReference type="Gene3D" id="3.40.50.12780">
    <property type="entry name" value="N-terminal domain of ligase-like"/>
    <property type="match status" value="1"/>
</dbReference>
<evidence type="ECO:0000256" key="7">
    <source>
        <dbReference type="RuleBase" id="RU369030"/>
    </source>
</evidence>
<dbReference type="AlphaFoldDB" id="A0A4P9Y1N2"/>
<dbReference type="Proteomes" id="UP000267251">
    <property type="component" value="Unassembled WGS sequence"/>
</dbReference>
<evidence type="ECO:0000256" key="2">
    <source>
        <dbReference type="ARBA" id="ARBA00022598"/>
    </source>
</evidence>
<evidence type="ECO:0000256" key="1">
    <source>
        <dbReference type="ARBA" id="ARBA00006432"/>
    </source>
</evidence>
<evidence type="ECO:0000256" key="5">
    <source>
        <dbReference type="ARBA" id="ARBA00022840"/>
    </source>
</evidence>
<protein>
    <recommendedName>
        <fullName evidence="6 7">Long-chain-fatty-acid--CoA ligase</fullName>
        <ecNumber evidence="6 7">6.2.1.3</ecNumber>
    </recommendedName>
</protein>
<accession>A0A4P9Y1N2</accession>
<evidence type="ECO:0000313" key="9">
    <source>
        <dbReference type="EMBL" id="RKP12653.1"/>
    </source>
</evidence>
<keyword evidence="5 7" id="KW-0067">ATP-binding</keyword>
<organism evidence="9 10">
    <name type="scientific">Piptocephalis cylindrospora</name>
    <dbReference type="NCBI Taxonomy" id="1907219"/>
    <lineage>
        <taxon>Eukaryota</taxon>
        <taxon>Fungi</taxon>
        <taxon>Fungi incertae sedis</taxon>
        <taxon>Zoopagomycota</taxon>
        <taxon>Zoopagomycotina</taxon>
        <taxon>Zoopagomycetes</taxon>
        <taxon>Zoopagales</taxon>
        <taxon>Piptocephalidaceae</taxon>
        <taxon>Piptocephalis</taxon>
    </lineage>
</organism>
<dbReference type="InterPro" id="IPR000873">
    <property type="entry name" value="AMP-dep_synth/lig_dom"/>
</dbReference>
<dbReference type="EMBL" id="KZ988251">
    <property type="protein sequence ID" value="RKP12653.1"/>
    <property type="molecule type" value="Genomic_DNA"/>
</dbReference>
<dbReference type="Pfam" id="PF00501">
    <property type="entry name" value="AMP-binding"/>
    <property type="match status" value="1"/>
</dbReference>
<comment type="catalytic activity">
    <reaction evidence="7">
        <text>a long-chain fatty acid + ATP + CoA = a long-chain fatty acyl-CoA + AMP + diphosphate</text>
        <dbReference type="Rhea" id="RHEA:15421"/>
        <dbReference type="ChEBI" id="CHEBI:30616"/>
        <dbReference type="ChEBI" id="CHEBI:33019"/>
        <dbReference type="ChEBI" id="CHEBI:57287"/>
        <dbReference type="ChEBI" id="CHEBI:57560"/>
        <dbReference type="ChEBI" id="CHEBI:83139"/>
        <dbReference type="ChEBI" id="CHEBI:456215"/>
        <dbReference type="EC" id="6.2.1.3"/>
    </reaction>
</comment>
<feature type="domain" description="AMP-dependent synthetase/ligase" evidence="8">
    <location>
        <begin position="82"/>
        <end position="504"/>
    </location>
</feature>
<comment type="function">
    <text evidence="7">Catalyzes the conversion of long-chain fatty acids to their active form acyl-CoAs for both synthesis of cellular lipids, and degradation via beta-oxidation.</text>
</comment>
<dbReference type="InterPro" id="IPR042099">
    <property type="entry name" value="ANL_N_sf"/>
</dbReference>
<dbReference type="GO" id="GO:0004467">
    <property type="term" value="F:long-chain fatty acid-CoA ligase activity"/>
    <property type="evidence" value="ECO:0007669"/>
    <property type="project" value="UniProtKB-EC"/>
</dbReference>
<dbReference type="SUPFAM" id="SSF56801">
    <property type="entry name" value="Acetyl-CoA synthetase-like"/>
    <property type="match status" value="1"/>
</dbReference>
<name>A0A4P9Y1N2_9FUNG</name>
<keyword evidence="10" id="KW-1185">Reference proteome</keyword>
<keyword evidence="3 7" id="KW-0547">Nucleotide-binding</keyword>
<reference evidence="10" key="1">
    <citation type="journal article" date="2018" name="Nat. Microbiol.">
        <title>Leveraging single-cell genomics to expand the fungal tree of life.</title>
        <authorList>
            <person name="Ahrendt S.R."/>
            <person name="Quandt C.A."/>
            <person name="Ciobanu D."/>
            <person name="Clum A."/>
            <person name="Salamov A."/>
            <person name="Andreopoulos B."/>
            <person name="Cheng J.F."/>
            <person name="Woyke T."/>
            <person name="Pelin A."/>
            <person name="Henrissat B."/>
            <person name="Reynolds N.K."/>
            <person name="Benny G.L."/>
            <person name="Smith M.E."/>
            <person name="James T.Y."/>
            <person name="Grigoriev I.V."/>
        </authorList>
    </citation>
    <scope>NUCLEOTIDE SEQUENCE [LARGE SCALE GENOMIC DNA]</scope>
</reference>
<dbReference type="OrthoDB" id="1700726at2759"/>
<evidence type="ECO:0000256" key="6">
    <source>
        <dbReference type="ARBA" id="ARBA00026121"/>
    </source>
</evidence>
<dbReference type="PANTHER" id="PTHR43272">
    <property type="entry name" value="LONG-CHAIN-FATTY-ACID--COA LIGASE"/>
    <property type="match status" value="1"/>
</dbReference>
<comment type="similarity">
    <text evidence="1 7">Belongs to the ATP-dependent AMP-binding enzyme family.</text>
</comment>
<dbReference type="EC" id="6.2.1.3" evidence="6 7"/>
<dbReference type="PANTHER" id="PTHR43272:SF33">
    <property type="entry name" value="AMP-BINDING DOMAIN-CONTAINING PROTEIN-RELATED"/>
    <property type="match status" value="1"/>
</dbReference>
<keyword evidence="7" id="KW-0443">Lipid metabolism</keyword>
<dbReference type="PROSITE" id="PS00455">
    <property type="entry name" value="AMP_BINDING"/>
    <property type="match status" value="1"/>
</dbReference>
<proteinExistence type="inferred from homology"/>
<sequence>MAAQVKQAPLDTARQTIQVAGSARPGETAIYRHPYSKPDLSVDDGSGVQTLYENFQYGVKSYPDSTLIGYRPFNIQTGKHENYYTWQTFREVNERVTNLGSGLLQLQSTLSSDSVRRGGWNLGLYSGNRPSWFVAEQACNAYSLVSVALYDTLGPKAAEYIVNHAEIPIIVAAGDKLPLLLASAEAMPSLKIIISMDPLDAPLSSLPPGYADTRSLLNAWSKRAGIQILEFSEVEALGQKNPHVHIPPSPKDICTLCYTSGTTGNPKGVMSTHENYISSSMSAGFTFDVKPSDVHISYLPLAHCMERCSQAMMLRMGASIGFHSGDIADLMEDIAILRPTIFPSVPRLFNRIYDRLTAATIHAPGLKGALFRKAYAAKRESMLSGAGPEHAVYDRLLFSKVRAVLGGRVRSMLTGSAPIGPDVLEFMRVAFSCPVYEGYGQTENAAACTVTMAEDYNTGRVGAPFRCNEVKLVDVPDMQYHATDKPCPRGEIMVRGTNVFVGYYKEPEKTAEALGEDGWLRTGDIGRINTDGSISIIDRKKNIFKLAQGEYVAPEKIENVYKLSPLVENIYVHGDSLESSLVGVISPDPEEFIPWVHRFLGTSSISMADSLQDSRVRQAVLKELNKSARAGKLRGFEFIKAVHLVADAFSVDNGTMTPTLKIKRNECAKLYRANIDEMYAVLKNPSPKL</sequence>
<evidence type="ECO:0000259" key="8">
    <source>
        <dbReference type="Pfam" id="PF00501"/>
    </source>
</evidence>
<keyword evidence="2 7" id="KW-0436">Ligase</keyword>
<dbReference type="InterPro" id="IPR020845">
    <property type="entry name" value="AMP-binding_CS"/>
</dbReference>
<gene>
    <name evidence="9" type="ORF">BJ684DRAFT_20818</name>
</gene>
<dbReference type="GO" id="GO:0005783">
    <property type="term" value="C:endoplasmic reticulum"/>
    <property type="evidence" value="ECO:0007669"/>
    <property type="project" value="TreeGrafter"/>
</dbReference>